<dbReference type="Gene3D" id="3.30.70.660">
    <property type="entry name" value="Pseudouridine synthase I, catalytic domain, C-terminal subdomain"/>
    <property type="match status" value="1"/>
</dbReference>
<dbReference type="InterPro" id="IPR020095">
    <property type="entry name" value="PsdUridine_synth_TruA_C"/>
</dbReference>
<dbReference type="Pfam" id="PF01416">
    <property type="entry name" value="PseudoU_synth_1"/>
    <property type="match status" value="1"/>
</dbReference>
<evidence type="ECO:0000256" key="1">
    <source>
        <dbReference type="ARBA" id="ARBA00009375"/>
    </source>
</evidence>
<dbReference type="WBParaSite" id="SPAL_0000564300.1">
    <property type="protein sequence ID" value="SPAL_0000564300.1"/>
    <property type="gene ID" value="SPAL_0000564300"/>
</dbReference>
<dbReference type="PANTHER" id="PTHR11142:SF0">
    <property type="entry name" value="TRNA PSEUDOURIDINE SYNTHASE-LIKE 1"/>
    <property type="match status" value="1"/>
</dbReference>
<evidence type="ECO:0000259" key="5">
    <source>
        <dbReference type="Pfam" id="PF01416"/>
    </source>
</evidence>
<evidence type="ECO:0000313" key="7">
    <source>
        <dbReference type="WBParaSite" id="SPAL_0000564300.1"/>
    </source>
</evidence>
<dbReference type="InterPro" id="IPR001406">
    <property type="entry name" value="PsdUridine_synth_TruA"/>
</dbReference>
<dbReference type="STRING" id="174720.A0A0N5BI59"/>
<comment type="catalytic activity">
    <reaction evidence="4">
        <text>uridine(38/39/40) in tRNA = pseudouridine(38/39/40) in tRNA</text>
        <dbReference type="Rhea" id="RHEA:22376"/>
        <dbReference type="Rhea" id="RHEA-COMP:10085"/>
        <dbReference type="Rhea" id="RHEA-COMP:10087"/>
        <dbReference type="ChEBI" id="CHEBI:65314"/>
        <dbReference type="ChEBI" id="CHEBI:65315"/>
        <dbReference type="EC" id="5.4.99.12"/>
    </reaction>
</comment>
<protein>
    <recommendedName>
        <fullName evidence="4">tRNA pseudouridine synthase</fullName>
        <ecNumber evidence="4">5.4.99.12</ecNumber>
    </recommendedName>
</protein>
<dbReference type="InterPro" id="IPR020097">
    <property type="entry name" value="PsdUridine_synth_TruA_a/b_dom"/>
</dbReference>
<proteinExistence type="inferred from homology"/>
<dbReference type="GO" id="GO:0003723">
    <property type="term" value="F:RNA binding"/>
    <property type="evidence" value="ECO:0007669"/>
    <property type="project" value="InterPro"/>
</dbReference>
<evidence type="ECO:0000256" key="2">
    <source>
        <dbReference type="ARBA" id="ARBA00022694"/>
    </source>
</evidence>
<keyword evidence="3 4" id="KW-0413">Isomerase</keyword>
<evidence type="ECO:0000256" key="4">
    <source>
        <dbReference type="RuleBase" id="RU003792"/>
    </source>
</evidence>
<feature type="domain" description="Pseudouridine synthase I TruA alpha/beta" evidence="5">
    <location>
        <begin position="47"/>
        <end position="120"/>
    </location>
</feature>
<keyword evidence="2 4" id="KW-0819">tRNA processing</keyword>
<dbReference type="GO" id="GO:0160147">
    <property type="term" value="F:tRNA pseudouridine(38-40) synthase activity"/>
    <property type="evidence" value="ECO:0007669"/>
    <property type="project" value="UniProtKB-EC"/>
</dbReference>
<name>A0A0N5BI59_STREA</name>
<dbReference type="EC" id="5.4.99.12" evidence="4"/>
<accession>A0A0N5BI59</accession>
<dbReference type="Proteomes" id="UP000046392">
    <property type="component" value="Unplaced"/>
</dbReference>
<organism evidence="6 7">
    <name type="scientific">Strongyloides papillosus</name>
    <name type="common">Intestinal threadworm</name>
    <dbReference type="NCBI Taxonomy" id="174720"/>
    <lineage>
        <taxon>Eukaryota</taxon>
        <taxon>Metazoa</taxon>
        <taxon>Ecdysozoa</taxon>
        <taxon>Nematoda</taxon>
        <taxon>Chromadorea</taxon>
        <taxon>Rhabditida</taxon>
        <taxon>Tylenchina</taxon>
        <taxon>Panagrolaimomorpha</taxon>
        <taxon>Strongyloidoidea</taxon>
        <taxon>Strongyloididae</taxon>
        <taxon>Strongyloides</taxon>
    </lineage>
</organism>
<keyword evidence="6" id="KW-1185">Reference proteome</keyword>
<dbReference type="AlphaFoldDB" id="A0A0N5BI59"/>
<dbReference type="PANTHER" id="PTHR11142">
    <property type="entry name" value="PSEUDOURIDYLATE SYNTHASE"/>
    <property type="match status" value="1"/>
</dbReference>
<dbReference type="InterPro" id="IPR020103">
    <property type="entry name" value="PsdUridine_synth_cat_dom_sf"/>
</dbReference>
<evidence type="ECO:0000313" key="6">
    <source>
        <dbReference type="Proteomes" id="UP000046392"/>
    </source>
</evidence>
<sequence length="144" mass="16746">MASFYKHPERARRKETLHNIPFKKTWKNLLLIQVGAVGAGKAKTFENDLYDYVNISIVSNSFLREQIRRMMSVITAYGYGRMDKSTIKYLLERPKPSNFFDMDIPVAPPQGLFLTDVVYDPSLYMRPIPYFNNELNSAELDDKL</sequence>
<dbReference type="GO" id="GO:0031119">
    <property type="term" value="P:tRNA pseudouridine synthesis"/>
    <property type="evidence" value="ECO:0007669"/>
    <property type="project" value="TreeGrafter"/>
</dbReference>
<reference evidence="7" key="1">
    <citation type="submission" date="2017-02" db="UniProtKB">
        <authorList>
            <consortium name="WormBaseParasite"/>
        </authorList>
    </citation>
    <scope>IDENTIFICATION</scope>
</reference>
<evidence type="ECO:0000256" key="3">
    <source>
        <dbReference type="ARBA" id="ARBA00023235"/>
    </source>
</evidence>
<dbReference type="SUPFAM" id="SSF55120">
    <property type="entry name" value="Pseudouridine synthase"/>
    <property type="match status" value="1"/>
</dbReference>
<comment type="similarity">
    <text evidence="1 4">Belongs to the tRNA pseudouridine synthase TruA family.</text>
</comment>